<accession>A0AAD6V532</accession>
<dbReference type="AlphaFoldDB" id="A0AAD6V532"/>
<name>A0AAD6V532_9AGAR</name>
<reference evidence="2" key="1">
    <citation type="submission" date="2023-03" db="EMBL/GenBank/DDBJ databases">
        <title>Massive genome expansion in bonnet fungi (Mycena s.s.) driven by repeated elements and novel gene families across ecological guilds.</title>
        <authorList>
            <consortium name="Lawrence Berkeley National Laboratory"/>
            <person name="Harder C.B."/>
            <person name="Miyauchi S."/>
            <person name="Viragh M."/>
            <person name="Kuo A."/>
            <person name="Thoen E."/>
            <person name="Andreopoulos B."/>
            <person name="Lu D."/>
            <person name="Skrede I."/>
            <person name="Drula E."/>
            <person name="Henrissat B."/>
            <person name="Morin E."/>
            <person name="Kohler A."/>
            <person name="Barry K."/>
            <person name="LaButti K."/>
            <person name="Morin E."/>
            <person name="Salamov A."/>
            <person name="Lipzen A."/>
            <person name="Mereny Z."/>
            <person name="Hegedus B."/>
            <person name="Baldrian P."/>
            <person name="Stursova M."/>
            <person name="Weitz H."/>
            <person name="Taylor A."/>
            <person name="Grigoriev I.V."/>
            <person name="Nagy L.G."/>
            <person name="Martin F."/>
            <person name="Kauserud H."/>
        </authorList>
    </citation>
    <scope>NUCLEOTIDE SEQUENCE</scope>
    <source>
        <strain evidence="2">9144</strain>
    </source>
</reference>
<sequence length="350" mass="38066">MNLAEEQFNFESTSQSAAWHVIHAQLPRAATLSRSLRVFEVFDGCRYVAQVHKSICCAHVIPRTNVAGCRGRRLKDFRMVVRQRTGREIDLRGSKLTCGKTNLSASNDIDLLFGFTPMSSDPARAPSEPPLPSEPGPPPIPGNNRPVLSAPKIPTPPAYGSSPATAQSNRPPCSLIPATAPHFQTFSDPLVYGSTPALAQSNTTPCAFIPAISTSFFTCKLIQNVSPMGGPGRQTLLEIQDQLGEPLNLNGDLLKDLIDGSIRPVPAEGVDALVAMLAQAGLRKRGAREKWTVEQFEKIGRKFYADHAIFDPDIRPATFERIQPSNNEPSLAKPVFDIKPLLRASIIVKA</sequence>
<feature type="compositionally biased region" description="Pro residues" evidence="1">
    <location>
        <begin position="127"/>
        <end position="141"/>
    </location>
</feature>
<evidence type="ECO:0000313" key="3">
    <source>
        <dbReference type="Proteomes" id="UP001219525"/>
    </source>
</evidence>
<evidence type="ECO:0000256" key="1">
    <source>
        <dbReference type="SAM" id="MobiDB-lite"/>
    </source>
</evidence>
<keyword evidence="3" id="KW-1185">Reference proteome</keyword>
<evidence type="ECO:0000313" key="2">
    <source>
        <dbReference type="EMBL" id="KAJ7200102.1"/>
    </source>
</evidence>
<proteinExistence type="predicted"/>
<organism evidence="2 3">
    <name type="scientific">Mycena pura</name>
    <dbReference type="NCBI Taxonomy" id="153505"/>
    <lineage>
        <taxon>Eukaryota</taxon>
        <taxon>Fungi</taxon>
        <taxon>Dikarya</taxon>
        <taxon>Basidiomycota</taxon>
        <taxon>Agaricomycotina</taxon>
        <taxon>Agaricomycetes</taxon>
        <taxon>Agaricomycetidae</taxon>
        <taxon>Agaricales</taxon>
        <taxon>Marasmiineae</taxon>
        <taxon>Mycenaceae</taxon>
        <taxon>Mycena</taxon>
    </lineage>
</organism>
<comment type="caution">
    <text evidence="2">The sequence shown here is derived from an EMBL/GenBank/DDBJ whole genome shotgun (WGS) entry which is preliminary data.</text>
</comment>
<protein>
    <submittedName>
        <fullName evidence="2">Uncharacterized protein</fullName>
    </submittedName>
</protein>
<dbReference type="EMBL" id="JARJCW010000064">
    <property type="protein sequence ID" value="KAJ7200102.1"/>
    <property type="molecule type" value="Genomic_DNA"/>
</dbReference>
<gene>
    <name evidence="2" type="ORF">GGX14DRAFT_400792</name>
</gene>
<dbReference type="Proteomes" id="UP001219525">
    <property type="component" value="Unassembled WGS sequence"/>
</dbReference>
<feature type="region of interest" description="Disordered" evidence="1">
    <location>
        <begin position="120"/>
        <end position="170"/>
    </location>
</feature>